<dbReference type="SMART" id="SM00448">
    <property type="entry name" value="REC"/>
    <property type="match status" value="1"/>
</dbReference>
<keyword evidence="2" id="KW-0175">Coiled coil</keyword>
<keyword evidence="1" id="KW-0597">Phosphoprotein</keyword>
<sequence length="334" mass="37677">MGKILLIDDELTTRLILQKNLQDEQYQVKVATNGKEGLMIAEEFCPDLIICDWMMPVLDGLEVCQQIKANTQLYATFFILLTGREQVSDRVKGLDSGADEFLCKPIDLNELKARVRAGLRISRLNQQLKATNEELSQVNKQLKVRNELLESLSMTDAMTGLLNRRALDQSLPHLLAQVGKRDGTEIHYRYLCIFMIDVDYFKQVNDNYGHKIGDNVLKILAQRLQANVRPNSSVYRYGGEEIVCVTQGIHPKKMRDYGESLRKAIADHPFKVSGDLQLGITISLGGAIASETHSFKAHDLLHQADLALYQAKHNGRNCLRFSPEAELLINTNPV</sequence>
<dbReference type="Pfam" id="PF00072">
    <property type="entry name" value="Response_reg"/>
    <property type="match status" value="1"/>
</dbReference>
<dbReference type="InterPro" id="IPR043128">
    <property type="entry name" value="Rev_trsase/Diguanyl_cyclase"/>
</dbReference>
<feature type="modified residue" description="4-aspartylphosphate" evidence="1">
    <location>
        <position position="52"/>
    </location>
</feature>
<dbReference type="PROSITE" id="PS50110">
    <property type="entry name" value="RESPONSE_REGULATORY"/>
    <property type="match status" value="1"/>
</dbReference>
<dbReference type="Pfam" id="PF00990">
    <property type="entry name" value="GGDEF"/>
    <property type="match status" value="1"/>
</dbReference>
<evidence type="ECO:0000256" key="1">
    <source>
        <dbReference type="PROSITE-ProRule" id="PRU00169"/>
    </source>
</evidence>
<proteinExistence type="predicted"/>
<dbReference type="InterPro" id="IPR001789">
    <property type="entry name" value="Sig_transdc_resp-reg_receiver"/>
</dbReference>
<evidence type="ECO:0000259" key="4">
    <source>
        <dbReference type="PROSITE" id="PS50887"/>
    </source>
</evidence>
<evidence type="ECO:0000256" key="2">
    <source>
        <dbReference type="SAM" id="Coils"/>
    </source>
</evidence>
<dbReference type="PANTHER" id="PTHR45138">
    <property type="entry name" value="REGULATORY COMPONENTS OF SENSORY TRANSDUCTION SYSTEM"/>
    <property type="match status" value="1"/>
</dbReference>
<dbReference type="PANTHER" id="PTHR45138:SF9">
    <property type="entry name" value="DIGUANYLATE CYCLASE DGCM-RELATED"/>
    <property type="match status" value="1"/>
</dbReference>
<dbReference type="Proteomes" id="UP000641954">
    <property type="component" value="Unassembled WGS sequence"/>
</dbReference>
<protein>
    <submittedName>
        <fullName evidence="5">Diguanylate cyclase</fullName>
    </submittedName>
</protein>
<dbReference type="PROSITE" id="PS50887">
    <property type="entry name" value="GGDEF"/>
    <property type="match status" value="1"/>
</dbReference>
<name>A0ABR8ENA2_9CYAN</name>
<dbReference type="NCBIfam" id="TIGR00254">
    <property type="entry name" value="GGDEF"/>
    <property type="match status" value="1"/>
</dbReference>
<gene>
    <name evidence="5" type="ORF">H6G72_27150</name>
</gene>
<accession>A0ABR8ENA2</accession>
<dbReference type="CDD" id="cd17574">
    <property type="entry name" value="REC_OmpR"/>
    <property type="match status" value="1"/>
</dbReference>
<dbReference type="SMART" id="SM00267">
    <property type="entry name" value="GGDEF"/>
    <property type="match status" value="1"/>
</dbReference>
<dbReference type="InterPro" id="IPR029787">
    <property type="entry name" value="Nucleotide_cyclase"/>
</dbReference>
<dbReference type="CDD" id="cd01949">
    <property type="entry name" value="GGDEF"/>
    <property type="match status" value="1"/>
</dbReference>
<evidence type="ECO:0000259" key="3">
    <source>
        <dbReference type="PROSITE" id="PS50110"/>
    </source>
</evidence>
<evidence type="ECO:0000313" key="6">
    <source>
        <dbReference type="Proteomes" id="UP000641954"/>
    </source>
</evidence>
<comment type="caution">
    <text evidence="5">The sequence shown here is derived from an EMBL/GenBank/DDBJ whole genome shotgun (WGS) entry which is preliminary data.</text>
</comment>
<dbReference type="InterPro" id="IPR011006">
    <property type="entry name" value="CheY-like_superfamily"/>
</dbReference>
<feature type="domain" description="GGDEF" evidence="4">
    <location>
        <begin position="189"/>
        <end position="324"/>
    </location>
</feature>
<feature type="coiled-coil region" evidence="2">
    <location>
        <begin position="121"/>
        <end position="152"/>
    </location>
</feature>
<dbReference type="Gene3D" id="3.40.50.2300">
    <property type="match status" value="1"/>
</dbReference>
<dbReference type="InterPro" id="IPR050469">
    <property type="entry name" value="Diguanylate_Cyclase"/>
</dbReference>
<reference evidence="5 6" key="1">
    <citation type="journal article" date="2020" name="ISME J.">
        <title>Comparative genomics reveals insights into cyanobacterial evolution and habitat adaptation.</title>
        <authorList>
            <person name="Chen M.Y."/>
            <person name="Teng W.K."/>
            <person name="Zhao L."/>
            <person name="Hu C.X."/>
            <person name="Zhou Y.K."/>
            <person name="Han B.P."/>
            <person name="Song L.R."/>
            <person name="Shu W.S."/>
        </authorList>
    </citation>
    <scope>NUCLEOTIDE SEQUENCE [LARGE SCALE GENOMIC DNA]</scope>
    <source>
        <strain evidence="5 6">FACHB-1370</strain>
    </source>
</reference>
<feature type="domain" description="Response regulatory" evidence="3">
    <location>
        <begin position="3"/>
        <end position="119"/>
    </location>
</feature>
<organism evidence="5 6">
    <name type="scientific">Planktothricoides raciborskii FACHB-1370</name>
    <dbReference type="NCBI Taxonomy" id="2949576"/>
    <lineage>
        <taxon>Bacteria</taxon>
        <taxon>Bacillati</taxon>
        <taxon>Cyanobacteriota</taxon>
        <taxon>Cyanophyceae</taxon>
        <taxon>Oscillatoriophycideae</taxon>
        <taxon>Oscillatoriales</taxon>
        <taxon>Oscillatoriaceae</taxon>
        <taxon>Planktothricoides</taxon>
    </lineage>
</organism>
<dbReference type="EMBL" id="JACJSK010000072">
    <property type="protein sequence ID" value="MBD2547438.1"/>
    <property type="molecule type" value="Genomic_DNA"/>
</dbReference>
<dbReference type="Gene3D" id="3.30.70.270">
    <property type="match status" value="1"/>
</dbReference>
<dbReference type="SUPFAM" id="SSF52172">
    <property type="entry name" value="CheY-like"/>
    <property type="match status" value="1"/>
</dbReference>
<keyword evidence="6" id="KW-1185">Reference proteome</keyword>
<evidence type="ECO:0000313" key="5">
    <source>
        <dbReference type="EMBL" id="MBD2547438.1"/>
    </source>
</evidence>
<dbReference type="InterPro" id="IPR000160">
    <property type="entry name" value="GGDEF_dom"/>
</dbReference>
<dbReference type="SUPFAM" id="SSF55073">
    <property type="entry name" value="Nucleotide cyclase"/>
    <property type="match status" value="1"/>
</dbReference>